<name>W0QBR0_9PAST</name>
<accession>W0QBR0</accession>
<organism evidence="2 3">
    <name type="scientific">Mannheimia varigena USDA-ARS-USMARC-1296</name>
    <dbReference type="NCBI Taxonomy" id="1433287"/>
    <lineage>
        <taxon>Bacteria</taxon>
        <taxon>Pseudomonadati</taxon>
        <taxon>Pseudomonadota</taxon>
        <taxon>Gammaproteobacteria</taxon>
        <taxon>Pasteurellales</taxon>
        <taxon>Pasteurellaceae</taxon>
        <taxon>Mannheimia</taxon>
    </lineage>
</organism>
<keyword evidence="1" id="KW-1133">Transmembrane helix</keyword>
<evidence type="ECO:0000313" key="3">
    <source>
        <dbReference type="Proteomes" id="UP000066995"/>
    </source>
</evidence>
<dbReference type="Proteomes" id="UP000066995">
    <property type="component" value="Chromosome"/>
</dbReference>
<keyword evidence="1" id="KW-0812">Transmembrane</keyword>
<dbReference type="PATRIC" id="fig|1433287.3.peg.144"/>
<keyword evidence="1" id="KW-0472">Membrane</keyword>
<feature type="transmembrane region" description="Helical" evidence="1">
    <location>
        <begin position="20"/>
        <end position="38"/>
    </location>
</feature>
<proteinExistence type="predicted"/>
<dbReference type="AlphaFoldDB" id="W0QBR0"/>
<sequence length="43" mass="5046">MFEPILARSKSVLISNEVQLSYFSTLLRFFTFVIYATLTNNRN</sequence>
<evidence type="ECO:0000256" key="1">
    <source>
        <dbReference type="SAM" id="Phobius"/>
    </source>
</evidence>
<gene>
    <name evidence="2" type="ORF">X808_1460</name>
</gene>
<reference evidence="2 3" key="1">
    <citation type="submission" date="2013-12" db="EMBL/GenBank/DDBJ databases">
        <title>Annotation of the Mannheimia varigena USDA-ARS-USMARC-1296 complete genome.</title>
        <authorList>
            <person name="Harhay G.P."/>
            <person name="Clawson M.L."/>
            <person name="Murray R.W."/>
            <person name="Lubbers B.V."/>
            <person name="Heaton M.P."/>
            <person name="Chitko-Mckown C.G."/>
            <person name="Harhay D.M."/>
            <person name="Smith T.P.L."/>
        </authorList>
    </citation>
    <scope>NUCLEOTIDE SEQUENCE [LARGE SCALE GENOMIC DNA]</scope>
    <source>
        <strain evidence="2 3">USDA-ARS-USMARC-1296</strain>
    </source>
</reference>
<dbReference type="KEGG" id="mvi:X808_1460"/>
<dbReference type="STRING" id="1433287.X808_1460"/>
<evidence type="ECO:0000313" key="2">
    <source>
        <dbReference type="EMBL" id="AHG74673.1"/>
    </source>
</evidence>
<protein>
    <submittedName>
        <fullName evidence="2">Uncharacterized protein</fullName>
    </submittedName>
</protein>
<keyword evidence="3" id="KW-1185">Reference proteome</keyword>
<dbReference type="EMBL" id="CP006943">
    <property type="protein sequence ID" value="AHG74673.1"/>
    <property type="molecule type" value="Genomic_DNA"/>
</dbReference>
<dbReference type="HOGENOM" id="CLU_3235741_0_0_6"/>